<proteinExistence type="predicted"/>
<dbReference type="RefSeq" id="WP_355398225.1">
    <property type="nucleotide sequence ID" value="NZ_JBEXPZ010000026.1"/>
</dbReference>
<evidence type="ECO:0000313" key="3">
    <source>
        <dbReference type="EMBL" id="MET9846994.1"/>
    </source>
</evidence>
<comment type="caution">
    <text evidence="3">The sequence shown here is derived from an EMBL/GenBank/DDBJ whole genome shotgun (WGS) entry which is preliminary data.</text>
</comment>
<feature type="transmembrane region" description="Helical" evidence="2">
    <location>
        <begin position="281"/>
        <end position="300"/>
    </location>
</feature>
<evidence type="ECO:0000313" key="4">
    <source>
        <dbReference type="Proteomes" id="UP001550210"/>
    </source>
</evidence>
<dbReference type="Proteomes" id="UP001550210">
    <property type="component" value="Unassembled WGS sequence"/>
</dbReference>
<protein>
    <submittedName>
        <fullName evidence="3">DUF6350 family protein</fullName>
    </submittedName>
</protein>
<accession>A0ABV2V2X9</accession>
<evidence type="ECO:0000256" key="2">
    <source>
        <dbReference type="SAM" id="Phobius"/>
    </source>
</evidence>
<feature type="transmembrane region" description="Helical" evidence="2">
    <location>
        <begin position="380"/>
        <end position="402"/>
    </location>
</feature>
<feature type="transmembrane region" description="Helical" evidence="2">
    <location>
        <begin position="417"/>
        <end position="438"/>
    </location>
</feature>
<name>A0ABV2V2X9_9ACTN</name>
<feature type="region of interest" description="Disordered" evidence="1">
    <location>
        <begin position="449"/>
        <end position="512"/>
    </location>
</feature>
<feature type="transmembrane region" description="Helical" evidence="2">
    <location>
        <begin position="159"/>
        <end position="179"/>
    </location>
</feature>
<feature type="transmembrane region" description="Helical" evidence="2">
    <location>
        <begin position="239"/>
        <end position="261"/>
    </location>
</feature>
<gene>
    <name evidence="3" type="ORF">ABZZ21_21000</name>
</gene>
<feature type="compositionally biased region" description="Pro residues" evidence="1">
    <location>
        <begin position="27"/>
        <end position="36"/>
    </location>
</feature>
<feature type="region of interest" description="Disordered" evidence="1">
    <location>
        <begin position="553"/>
        <end position="660"/>
    </location>
</feature>
<keyword evidence="2" id="KW-1133">Transmembrane helix</keyword>
<dbReference type="EMBL" id="JBEXPZ010000026">
    <property type="protein sequence ID" value="MET9846994.1"/>
    <property type="molecule type" value="Genomic_DNA"/>
</dbReference>
<feature type="compositionally biased region" description="Basic and acidic residues" evidence="1">
    <location>
        <begin position="649"/>
        <end position="660"/>
    </location>
</feature>
<feature type="transmembrane region" description="Helical" evidence="2">
    <location>
        <begin position="185"/>
        <end position="208"/>
    </location>
</feature>
<keyword evidence="2" id="KW-0812">Transmembrane</keyword>
<feature type="transmembrane region" description="Helical" evidence="2">
    <location>
        <begin position="56"/>
        <end position="83"/>
    </location>
</feature>
<feature type="transmembrane region" description="Helical" evidence="2">
    <location>
        <begin position="307"/>
        <end position="326"/>
    </location>
</feature>
<feature type="transmembrane region" description="Helical" evidence="2">
    <location>
        <begin position="346"/>
        <end position="368"/>
    </location>
</feature>
<dbReference type="Pfam" id="PF19877">
    <property type="entry name" value="DUF6350"/>
    <property type="match status" value="1"/>
</dbReference>
<sequence length="660" mass="66379">MADVTHATDPNDPSTASDHPSPHGRSAPPPPSPVGLPPLSVLSPLLDRTRRRSSELVTGMLGGILAAGLGLGAFAALVMVLWISSPYPDSGPGGALHVAAALWLLSHGVELIRTDTLSGDPAPVGLVPLLLLALPLVLLHRSARDHAGDGLGAGARATWAGLVTGYTAVGGAATLYASGGALRPSWGWAVVCVPALAALAAGTGVWAAHGRPRLPLPTPLGAALETEGRRQVLTAAGRAAGAGALALVGGGALLVAVSLVGHGDAVRASFPQLTEGWSGRFAVLLLCVALLPNAAVWAAAYALGPGFVLGAGYVVAPLSATAPTALLPPFPLLAAVPTGGGTALTWAAGAVPLAAGVTVGWFTGARAASEGGAPWSVSRTAAAALVAAALCAVAVALLTVLASGPLGVAALSHFGPLWWQTGGAAGAWVTTVALPVALTSRWWRARAHGKPAGADRGAGPVMTTVQRSSGEGRAGERTATRGGLFLRRKEARAERVRSMGKPGGPDRKRGALVAGPGSAVLAVFPSESEEALEAAAPRERFADLPLAALVSTAEAHPDRATDSPLDGGGAGDNTEEVDHLDRSLTDASAAAPPQTEPERFPQPEPSRSPRPGRRRLRAGALPLPSWFPLSKPTRSPVAAQPHAPLGPDESTRAKAPDQAS</sequence>
<reference evidence="3 4" key="1">
    <citation type="submission" date="2024-06" db="EMBL/GenBank/DDBJ databases">
        <title>The Natural Products Discovery Center: Release of the First 8490 Sequenced Strains for Exploring Actinobacteria Biosynthetic Diversity.</title>
        <authorList>
            <person name="Kalkreuter E."/>
            <person name="Kautsar S.A."/>
            <person name="Yang D."/>
            <person name="Bader C.D."/>
            <person name="Teijaro C.N."/>
            <person name="Fluegel L."/>
            <person name="Davis C.M."/>
            <person name="Simpson J.R."/>
            <person name="Lauterbach L."/>
            <person name="Steele A.D."/>
            <person name="Gui C."/>
            <person name="Meng S."/>
            <person name="Li G."/>
            <person name="Viehrig K."/>
            <person name="Ye F."/>
            <person name="Su P."/>
            <person name="Kiefer A.F."/>
            <person name="Nichols A."/>
            <person name="Cepeda A.J."/>
            <person name="Yan W."/>
            <person name="Fan B."/>
            <person name="Jiang Y."/>
            <person name="Adhikari A."/>
            <person name="Zheng C.-J."/>
            <person name="Schuster L."/>
            <person name="Cowan T.M."/>
            <person name="Smanski M.J."/>
            <person name="Chevrette M.G."/>
            <person name="De Carvalho L.P.S."/>
            <person name="Shen B."/>
        </authorList>
    </citation>
    <scope>NUCLEOTIDE SEQUENCE [LARGE SCALE GENOMIC DNA]</scope>
    <source>
        <strain evidence="3 4">NPDC006434</strain>
    </source>
</reference>
<organism evidence="3 4">
    <name type="scientific">Streptomyces ossamyceticus</name>
    <dbReference type="NCBI Taxonomy" id="249581"/>
    <lineage>
        <taxon>Bacteria</taxon>
        <taxon>Bacillati</taxon>
        <taxon>Actinomycetota</taxon>
        <taxon>Actinomycetes</taxon>
        <taxon>Kitasatosporales</taxon>
        <taxon>Streptomycetaceae</taxon>
        <taxon>Streptomyces</taxon>
    </lineage>
</organism>
<keyword evidence="2" id="KW-0472">Membrane</keyword>
<keyword evidence="4" id="KW-1185">Reference proteome</keyword>
<feature type="transmembrane region" description="Helical" evidence="2">
    <location>
        <begin position="122"/>
        <end position="139"/>
    </location>
</feature>
<evidence type="ECO:0000256" key="1">
    <source>
        <dbReference type="SAM" id="MobiDB-lite"/>
    </source>
</evidence>
<feature type="compositionally biased region" description="Basic and acidic residues" evidence="1">
    <location>
        <begin position="487"/>
        <end position="497"/>
    </location>
</feature>
<dbReference type="InterPro" id="IPR045931">
    <property type="entry name" value="DUF6350"/>
</dbReference>
<feature type="region of interest" description="Disordered" evidence="1">
    <location>
        <begin position="1"/>
        <end position="38"/>
    </location>
</feature>